<dbReference type="PROSITE" id="PS50158">
    <property type="entry name" value="ZF_CCHC"/>
    <property type="match status" value="1"/>
</dbReference>
<protein>
    <submittedName>
        <fullName evidence="4">Phytoalexin-deficient 4-2 protein</fullName>
    </submittedName>
</protein>
<evidence type="ECO:0000256" key="1">
    <source>
        <dbReference type="PROSITE-ProRule" id="PRU00047"/>
    </source>
</evidence>
<dbReference type="InterPro" id="IPR001878">
    <property type="entry name" value="Znf_CCHC"/>
</dbReference>
<organism evidence="4 5">
    <name type="scientific">Trifolium medium</name>
    <dbReference type="NCBI Taxonomy" id="97028"/>
    <lineage>
        <taxon>Eukaryota</taxon>
        <taxon>Viridiplantae</taxon>
        <taxon>Streptophyta</taxon>
        <taxon>Embryophyta</taxon>
        <taxon>Tracheophyta</taxon>
        <taxon>Spermatophyta</taxon>
        <taxon>Magnoliopsida</taxon>
        <taxon>eudicotyledons</taxon>
        <taxon>Gunneridae</taxon>
        <taxon>Pentapetalae</taxon>
        <taxon>rosids</taxon>
        <taxon>fabids</taxon>
        <taxon>Fabales</taxon>
        <taxon>Fabaceae</taxon>
        <taxon>Papilionoideae</taxon>
        <taxon>50 kb inversion clade</taxon>
        <taxon>NPAAA clade</taxon>
        <taxon>Hologalegina</taxon>
        <taxon>IRL clade</taxon>
        <taxon>Trifolieae</taxon>
        <taxon>Trifolium</taxon>
    </lineage>
</organism>
<proteinExistence type="predicted"/>
<evidence type="ECO:0000259" key="3">
    <source>
        <dbReference type="PROSITE" id="PS50158"/>
    </source>
</evidence>
<feature type="compositionally biased region" description="Acidic residues" evidence="2">
    <location>
        <begin position="103"/>
        <end position="119"/>
    </location>
</feature>
<keyword evidence="1" id="KW-0862">Zinc</keyword>
<dbReference type="Gene3D" id="4.10.60.10">
    <property type="entry name" value="Zinc finger, CCHC-type"/>
    <property type="match status" value="1"/>
</dbReference>
<dbReference type="GO" id="GO:0008270">
    <property type="term" value="F:zinc ion binding"/>
    <property type="evidence" value="ECO:0007669"/>
    <property type="project" value="UniProtKB-KW"/>
</dbReference>
<comment type="caution">
    <text evidence="4">The sequence shown here is derived from an EMBL/GenBank/DDBJ whole genome shotgun (WGS) entry which is preliminary data.</text>
</comment>
<dbReference type="GO" id="GO:0003676">
    <property type="term" value="F:nucleic acid binding"/>
    <property type="evidence" value="ECO:0007669"/>
    <property type="project" value="InterPro"/>
</dbReference>
<dbReference type="Proteomes" id="UP000265520">
    <property type="component" value="Unassembled WGS sequence"/>
</dbReference>
<feature type="non-terminal residue" evidence="4">
    <location>
        <position position="132"/>
    </location>
</feature>
<feature type="region of interest" description="Disordered" evidence="2">
    <location>
        <begin position="1"/>
        <end position="29"/>
    </location>
</feature>
<keyword evidence="1" id="KW-0479">Metal-binding</keyword>
<dbReference type="InterPro" id="IPR036875">
    <property type="entry name" value="Znf_CCHC_sf"/>
</dbReference>
<accession>A0A392PDZ2</accession>
<evidence type="ECO:0000313" key="5">
    <source>
        <dbReference type="Proteomes" id="UP000265520"/>
    </source>
</evidence>
<dbReference type="EMBL" id="LXQA010071345">
    <property type="protein sequence ID" value="MCI09085.1"/>
    <property type="molecule type" value="Genomic_DNA"/>
</dbReference>
<keyword evidence="1" id="KW-0863">Zinc-finger</keyword>
<feature type="domain" description="CCHC-type" evidence="3">
    <location>
        <begin position="71"/>
        <end position="86"/>
    </location>
</feature>
<name>A0A392PDZ2_9FABA</name>
<reference evidence="4 5" key="1">
    <citation type="journal article" date="2018" name="Front. Plant Sci.">
        <title>Red Clover (Trifolium pratense) and Zigzag Clover (T. medium) - A Picture of Genomic Similarities and Differences.</title>
        <authorList>
            <person name="Dluhosova J."/>
            <person name="Istvanek J."/>
            <person name="Nedelnik J."/>
            <person name="Repkova J."/>
        </authorList>
    </citation>
    <scope>NUCLEOTIDE SEQUENCE [LARGE SCALE GENOMIC DNA]</scope>
    <source>
        <strain evidence="5">cv. 10/8</strain>
        <tissue evidence="4">Leaf</tissue>
    </source>
</reference>
<dbReference type="SMART" id="SM00343">
    <property type="entry name" value="ZnF_C2HC"/>
    <property type="match status" value="1"/>
</dbReference>
<gene>
    <name evidence="4" type="ORF">A2U01_0030168</name>
</gene>
<feature type="compositionally biased region" description="Basic and acidic residues" evidence="2">
    <location>
        <begin position="7"/>
        <end position="23"/>
    </location>
</feature>
<feature type="region of interest" description="Disordered" evidence="2">
    <location>
        <begin position="103"/>
        <end position="132"/>
    </location>
</feature>
<keyword evidence="5" id="KW-1185">Reference proteome</keyword>
<evidence type="ECO:0000313" key="4">
    <source>
        <dbReference type="EMBL" id="MCI09085.1"/>
    </source>
</evidence>
<dbReference type="SUPFAM" id="SSF57756">
    <property type="entry name" value="Retrovirus zinc finger-like domains"/>
    <property type="match status" value="1"/>
</dbReference>
<dbReference type="AlphaFoldDB" id="A0A392PDZ2"/>
<dbReference type="Pfam" id="PF00098">
    <property type="entry name" value="zf-CCHC"/>
    <property type="match status" value="1"/>
</dbReference>
<evidence type="ECO:0000256" key="2">
    <source>
        <dbReference type="SAM" id="MobiDB-lite"/>
    </source>
</evidence>
<sequence>MIALKSQSEESSQKDETFSSKDLLDEDNEEELALLSRRIQRLMMRRNQLRRTFPNRRNGAIPEVDMSKIQCYGCNQFGHYKNDCPKLKRPPFKKSMMATWDELEELPEEEEEEEEEEQEANICLMTRSETQE</sequence>